<comment type="caution">
    <text evidence="4">The sequence shown here is derived from an EMBL/GenBank/DDBJ whole genome shotgun (WGS) entry which is preliminary data.</text>
</comment>
<organism evidence="4 5">
    <name type="scientific">Turnera subulata</name>
    <dbReference type="NCBI Taxonomy" id="218843"/>
    <lineage>
        <taxon>Eukaryota</taxon>
        <taxon>Viridiplantae</taxon>
        <taxon>Streptophyta</taxon>
        <taxon>Embryophyta</taxon>
        <taxon>Tracheophyta</taxon>
        <taxon>Spermatophyta</taxon>
        <taxon>Magnoliopsida</taxon>
        <taxon>eudicotyledons</taxon>
        <taxon>Gunneridae</taxon>
        <taxon>Pentapetalae</taxon>
        <taxon>rosids</taxon>
        <taxon>fabids</taxon>
        <taxon>Malpighiales</taxon>
        <taxon>Passifloraceae</taxon>
        <taxon>Turnera</taxon>
    </lineage>
</organism>
<evidence type="ECO:0000256" key="1">
    <source>
        <dbReference type="ARBA" id="ARBA00023186"/>
    </source>
</evidence>
<proteinExistence type="predicted"/>
<dbReference type="GO" id="GO:0005096">
    <property type="term" value="F:GTPase activator activity"/>
    <property type="evidence" value="ECO:0007669"/>
    <property type="project" value="InterPro"/>
</dbReference>
<feature type="domain" description="Tubulin-folding cofactor D ARM repeats" evidence="3">
    <location>
        <begin position="108"/>
        <end position="238"/>
    </location>
</feature>
<dbReference type="Pfam" id="PF25767">
    <property type="entry name" value="ARM_TBCD_2nd"/>
    <property type="match status" value="1"/>
</dbReference>
<dbReference type="InterPro" id="IPR016024">
    <property type="entry name" value="ARM-type_fold"/>
</dbReference>
<dbReference type="InterPro" id="IPR011989">
    <property type="entry name" value="ARM-like"/>
</dbReference>
<keyword evidence="1" id="KW-0143">Chaperone</keyword>
<dbReference type="EMBL" id="JAKUCV010005766">
    <property type="protein sequence ID" value="KAJ4829970.1"/>
    <property type="molecule type" value="Genomic_DNA"/>
</dbReference>
<reference evidence="4" key="1">
    <citation type="submission" date="2022-02" db="EMBL/GenBank/DDBJ databases">
        <authorList>
            <person name="Henning P.M."/>
            <person name="McCubbin A.G."/>
            <person name="Shore J.S."/>
        </authorList>
    </citation>
    <scope>NUCLEOTIDE SEQUENCE</scope>
    <source>
        <strain evidence="4">F60SS</strain>
        <tissue evidence="4">Leaves</tissue>
    </source>
</reference>
<dbReference type="Pfam" id="PF12612">
    <property type="entry name" value="TFCD_C"/>
    <property type="match status" value="1"/>
</dbReference>
<evidence type="ECO:0000313" key="4">
    <source>
        <dbReference type="EMBL" id="KAJ4829970.1"/>
    </source>
</evidence>
<dbReference type="PANTHER" id="PTHR12658:SF0">
    <property type="entry name" value="TUBULIN-SPECIFIC CHAPERONE D"/>
    <property type="match status" value="1"/>
</dbReference>
<dbReference type="Proteomes" id="UP001141552">
    <property type="component" value="Unassembled WGS sequence"/>
</dbReference>
<evidence type="ECO:0008006" key="6">
    <source>
        <dbReference type="Google" id="ProtNLM"/>
    </source>
</evidence>
<evidence type="ECO:0000259" key="2">
    <source>
        <dbReference type="Pfam" id="PF12612"/>
    </source>
</evidence>
<dbReference type="InterPro" id="IPR022577">
    <property type="entry name" value="TBCD_C"/>
</dbReference>
<evidence type="ECO:0000313" key="5">
    <source>
        <dbReference type="Proteomes" id="UP001141552"/>
    </source>
</evidence>
<dbReference type="GO" id="GO:0007023">
    <property type="term" value="P:post-chaperonin tubulin folding pathway"/>
    <property type="evidence" value="ECO:0007669"/>
    <property type="project" value="InterPro"/>
</dbReference>
<feature type="domain" description="Tubulin-folding cofactor D C-terminal" evidence="2">
    <location>
        <begin position="464"/>
        <end position="612"/>
    </location>
</feature>
<dbReference type="PANTHER" id="PTHR12658">
    <property type="entry name" value="BETA-TUBULIN COFACTOR D"/>
    <property type="match status" value="1"/>
</dbReference>
<dbReference type="InterPro" id="IPR033162">
    <property type="entry name" value="TBCD"/>
</dbReference>
<dbReference type="InterPro" id="IPR058033">
    <property type="entry name" value="ARM_TBCD_2nd"/>
</dbReference>
<gene>
    <name evidence="4" type="ORF">Tsubulata_025447</name>
</gene>
<protein>
    <recommendedName>
        <fullName evidence="6">Tubulin-specific chaperone D</fullName>
    </recommendedName>
</protein>
<evidence type="ECO:0000259" key="3">
    <source>
        <dbReference type="Pfam" id="PF25767"/>
    </source>
</evidence>
<name>A0A9Q0FFW3_9ROSI</name>
<dbReference type="GO" id="GO:0000226">
    <property type="term" value="P:microtubule cytoskeleton organization"/>
    <property type="evidence" value="ECO:0007669"/>
    <property type="project" value="TreeGrafter"/>
</dbReference>
<dbReference type="OrthoDB" id="1733058at2759"/>
<reference evidence="4" key="2">
    <citation type="journal article" date="2023" name="Plants (Basel)">
        <title>Annotation of the Turnera subulata (Passifloraceae) Draft Genome Reveals the S-Locus Evolved after the Divergence of Turneroideae from Passifloroideae in a Stepwise Manner.</title>
        <authorList>
            <person name="Henning P.M."/>
            <person name="Roalson E.H."/>
            <person name="Mir W."/>
            <person name="McCubbin A.G."/>
            <person name="Shore J.S."/>
        </authorList>
    </citation>
    <scope>NUCLEOTIDE SEQUENCE</scope>
    <source>
        <strain evidence="4">F60SS</strain>
    </source>
</reference>
<dbReference type="AlphaFoldDB" id="A0A9Q0FFW3"/>
<dbReference type="GO" id="GO:0007021">
    <property type="term" value="P:tubulin complex assembly"/>
    <property type="evidence" value="ECO:0007669"/>
    <property type="project" value="InterPro"/>
</dbReference>
<dbReference type="Gene3D" id="1.25.10.10">
    <property type="entry name" value="Leucine-rich Repeat Variant"/>
    <property type="match status" value="1"/>
</dbReference>
<accession>A0A9Q0FFW3</accession>
<feature type="non-terminal residue" evidence="4">
    <location>
        <position position="1"/>
    </location>
</feature>
<sequence>SGRREALMDVVPVVWGDVLLLSKSGSAARSPLLRKHLVKLAQRIGFTCLPHRLPTWCYVVSIHHFGNSYVLEVENLEDSANCILMASLALSIGQNQFIWRERFSMRAQRIVRWSAAKGIGRITSRLTSALADEALSSVLELFSPGEGDGSWHGACLPLAELAHRGLLLPTSLPRVVPFIVKALHYDIRRGPHRVGSLVRDAAAYVCWGFGHAYFHADMRNVLERLGKHLLTVACYDREDKGLGELAAEALSALVKYDPQYFMNHVIETLIPSTLLSDLCKRCGVMLAIGEIILALHQHGCALDSDMQKRVSGIVLAIEKARLYRGKGGEIIELKLDNPEDRDSEARVNAVKALVSVCKTLTQARNGSHTCSGDIDLSLYHLIKNEVMAFLFKALDDYSVDNRGDAGSWVREAAIEGLESCTYLLCTMDSTRKSYGTESGSEISNSVVAENNQPLFFYENLAITLIGGIAKQAVEKMDSIREAAVKVLQRILYNKEIFVPFIAHTEKLEDIVPNVADLKWVPTFSYPQFVELLRFSCYSKPVLSGLVISIGGLQDSLRKASLSALLDYLQVHPVGTEGAYKGMSRTSMLGTDIRWVLQQYRKSDRVVVPTLKVNIFL</sequence>
<dbReference type="GO" id="GO:0048487">
    <property type="term" value="F:beta-tubulin binding"/>
    <property type="evidence" value="ECO:0007669"/>
    <property type="project" value="InterPro"/>
</dbReference>
<dbReference type="SUPFAM" id="SSF48371">
    <property type="entry name" value="ARM repeat"/>
    <property type="match status" value="1"/>
</dbReference>
<keyword evidence="5" id="KW-1185">Reference proteome</keyword>